<dbReference type="EMBL" id="FPHK01000009">
    <property type="protein sequence ID" value="SFV53982.1"/>
    <property type="molecule type" value="Genomic_DNA"/>
</dbReference>
<evidence type="ECO:0000256" key="5">
    <source>
        <dbReference type="ARBA" id="ARBA00023195"/>
    </source>
</evidence>
<evidence type="ECO:0000313" key="8">
    <source>
        <dbReference type="EMBL" id="SFV53982.1"/>
    </source>
</evidence>
<sequence length="362" mass="42053">MPYNSTEWKQITYRSRKLIGIKQHKKRANNFMLEVNIKALRKRKFVTIAEKGESGIRIALERYAEFKADIKAGYFVEAKSFEDIFKRMLLMKNISIRWQKMQEATYRNHIKPYIGNKNIKEISSYDIDEVLIRVRSKAPATKKSIMNIVKSVLKYAQEEKIIKVLPLEKRHNISVNALEQKTLVTNPHEKFLKVHSAICSVFADNITMKSIFLFGLYGRRKAEVLQMNWKQIDFKNAQYIIPSTHSKIKTDFVFSLPQEIAATLKQLPQPKRGLIFVNPRTQKRYTNIQREIKAIRAAAGWKEFTFHSMRNLLASTLHARGVNASYISSVLGHTNPNTVKQYLTMERTQTVIEEEINSILSA</sequence>
<dbReference type="PANTHER" id="PTHR30629">
    <property type="entry name" value="PROPHAGE INTEGRASE"/>
    <property type="match status" value="1"/>
</dbReference>
<feature type="domain" description="Core-binding (CB)" evidence="7">
    <location>
        <begin position="89"/>
        <end position="157"/>
    </location>
</feature>
<dbReference type="InterPro" id="IPR013762">
    <property type="entry name" value="Integrase-like_cat_sf"/>
</dbReference>
<evidence type="ECO:0000256" key="2">
    <source>
        <dbReference type="ARBA" id="ARBA00022908"/>
    </source>
</evidence>
<dbReference type="InterPro" id="IPR053876">
    <property type="entry name" value="Phage_int_M"/>
</dbReference>
<keyword evidence="5" id="KW-1179">Viral genome integration</keyword>
<keyword evidence="2" id="KW-0229">DNA integration</keyword>
<dbReference type="Gene3D" id="1.10.443.10">
    <property type="entry name" value="Intergrase catalytic core"/>
    <property type="match status" value="1"/>
</dbReference>
<organism evidence="8">
    <name type="scientific">hydrothermal vent metagenome</name>
    <dbReference type="NCBI Taxonomy" id="652676"/>
    <lineage>
        <taxon>unclassified sequences</taxon>
        <taxon>metagenomes</taxon>
        <taxon>ecological metagenomes</taxon>
    </lineage>
</organism>
<evidence type="ECO:0000256" key="4">
    <source>
        <dbReference type="ARBA" id="ARBA00023172"/>
    </source>
</evidence>
<dbReference type="SUPFAM" id="SSF56349">
    <property type="entry name" value="DNA breaking-rejoining enzymes"/>
    <property type="match status" value="1"/>
</dbReference>
<dbReference type="GO" id="GO:0015074">
    <property type="term" value="P:DNA integration"/>
    <property type="evidence" value="ECO:0007669"/>
    <property type="project" value="UniProtKB-KW"/>
</dbReference>
<dbReference type="Gene3D" id="1.10.150.130">
    <property type="match status" value="1"/>
</dbReference>
<dbReference type="InterPro" id="IPR011010">
    <property type="entry name" value="DNA_brk_join_enz"/>
</dbReference>
<dbReference type="GO" id="GO:0006310">
    <property type="term" value="P:DNA recombination"/>
    <property type="evidence" value="ECO:0007669"/>
    <property type="project" value="UniProtKB-KW"/>
</dbReference>
<dbReference type="Pfam" id="PF22022">
    <property type="entry name" value="Phage_int_M"/>
    <property type="match status" value="1"/>
</dbReference>
<reference evidence="8" key="1">
    <citation type="submission" date="2016-10" db="EMBL/GenBank/DDBJ databases">
        <authorList>
            <person name="de Groot N.N."/>
        </authorList>
    </citation>
    <scope>NUCLEOTIDE SEQUENCE</scope>
</reference>
<dbReference type="PANTHER" id="PTHR30629:SF6">
    <property type="entry name" value="PROPHAGE INTEGRASE INTA-RELATED"/>
    <property type="match status" value="1"/>
</dbReference>
<dbReference type="InterPro" id="IPR010998">
    <property type="entry name" value="Integrase_recombinase_N"/>
</dbReference>
<keyword evidence="6" id="KW-1160">Virus entry into host cell</keyword>
<dbReference type="Pfam" id="PF00589">
    <property type="entry name" value="Phage_integrase"/>
    <property type="match status" value="1"/>
</dbReference>
<evidence type="ECO:0000256" key="1">
    <source>
        <dbReference type="ARBA" id="ARBA00008857"/>
    </source>
</evidence>
<name>A0A1W1BKC4_9ZZZZ</name>
<comment type="similarity">
    <text evidence="1">Belongs to the 'phage' integrase family.</text>
</comment>
<evidence type="ECO:0000256" key="3">
    <source>
        <dbReference type="ARBA" id="ARBA00023125"/>
    </source>
</evidence>
<gene>
    <name evidence="8" type="ORF">MNB_SM-6-1113</name>
</gene>
<dbReference type="GO" id="GO:0003677">
    <property type="term" value="F:DNA binding"/>
    <property type="evidence" value="ECO:0007669"/>
    <property type="project" value="UniProtKB-KW"/>
</dbReference>
<keyword evidence="4" id="KW-0233">DNA recombination</keyword>
<proteinExistence type="inferred from homology"/>
<keyword evidence="3" id="KW-0238">DNA-binding</keyword>
<dbReference type="GO" id="GO:0044826">
    <property type="term" value="P:viral genome integration into host DNA"/>
    <property type="evidence" value="ECO:0007669"/>
    <property type="project" value="UniProtKB-KW"/>
</dbReference>
<dbReference type="InterPro" id="IPR002104">
    <property type="entry name" value="Integrase_catalytic"/>
</dbReference>
<dbReference type="InterPro" id="IPR050808">
    <property type="entry name" value="Phage_Integrase"/>
</dbReference>
<accession>A0A1W1BKC4</accession>
<dbReference type="AlphaFoldDB" id="A0A1W1BKC4"/>
<dbReference type="GO" id="GO:0075713">
    <property type="term" value="P:establishment of integrated proviral latency"/>
    <property type="evidence" value="ECO:0007669"/>
    <property type="project" value="UniProtKB-KW"/>
</dbReference>
<protein>
    <submittedName>
        <fullName evidence="8">Integrase</fullName>
    </submittedName>
</protein>
<dbReference type="PROSITE" id="PS51900">
    <property type="entry name" value="CB"/>
    <property type="match status" value="1"/>
</dbReference>
<evidence type="ECO:0000259" key="7">
    <source>
        <dbReference type="PROSITE" id="PS51900"/>
    </source>
</evidence>
<dbReference type="GO" id="GO:0046718">
    <property type="term" value="P:symbiont entry into host cell"/>
    <property type="evidence" value="ECO:0007669"/>
    <property type="project" value="UniProtKB-KW"/>
</dbReference>
<dbReference type="InterPro" id="IPR044068">
    <property type="entry name" value="CB"/>
</dbReference>
<evidence type="ECO:0000256" key="6">
    <source>
        <dbReference type="ARBA" id="ARBA00023296"/>
    </source>
</evidence>